<dbReference type="PROSITE" id="PS01096">
    <property type="entry name" value="PPIC_PPIASE_1"/>
    <property type="match status" value="1"/>
</dbReference>
<dbReference type="AlphaFoldDB" id="A0A4R2LFD7"/>
<evidence type="ECO:0000259" key="7">
    <source>
        <dbReference type="PROSITE" id="PS50198"/>
    </source>
</evidence>
<keyword evidence="9" id="KW-1185">Reference proteome</keyword>
<comment type="caution">
    <text evidence="8">The sequence shown here is derived from an EMBL/GenBank/DDBJ whole genome shotgun (WGS) entry which is preliminary data.</text>
</comment>
<accession>A0A4R2LFD7</accession>
<dbReference type="GO" id="GO:0003755">
    <property type="term" value="F:peptidyl-prolyl cis-trans isomerase activity"/>
    <property type="evidence" value="ECO:0007669"/>
    <property type="project" value="UniProtKB-KW"/>
</dbReference>
<dbReference type="EMBL" id="SLWY01000002">
    <property type="protein sequence ID" value="TCO83487.1"/>
    <property type="molecule type" value="Genomic_DNA"/>
</dbReference>
<keyword evidence="5 8" id="KW-0413">Isomerase</keyword>
<evidence type="ECO:0000256" key="2">
    <source>
        <dbReference type="ARBA" id="ARBA00007656"/>
    </source>
</evidence>
<dbReference type="Proteomes" id="UP000295765">
    <property type="component" value="Unassembled WGS sequence"/>
</dbReference>
<feature type="chain" id="PRO_5020263270" description="peptidylprolyl isomerase" evidence="6">
    <location>
        <begin position="31"/>
        <end position="296"/>
    </location>
</feature>
<keyword evidence="6" id="KW-0732">Signal</keyword>
<dbReference type="InterPro" id="IPR027304">
    <property type="entry name" value="Trigger_fact/SurA_dom_sf"/>
</dbReference>
<evidence type="ECO:0000256" key="4">
    <source>
        <dbReference type="ARBA" id="ARBA00023110"/>
    </source>
</evidence>
<dbReference type="OrthoDB" id="14196at2"/>
<dbReference type="InterPro" id="IPR046357">
    <property type="entry name" value="PPIase_dom_sf"/>
</dbReference>
<feature type="signal peptide" evidence="6">
    <location>
        <begin position="1"/>
        <end position="30"/>
    </location>
</feature>
<evidence type="ECO:0000256" key="3">
    <source>
        <dbReference type="ARBA" id="ARBA00013194"/>
    </source>
</evidence>
<dbReference type="PANTHER" id="PTHR47245:SF2">
    <property type="entry name" value="PEPTIDYL-PROLYL CIS-TRANS ISOMERASE HP_0175-RELATED"/>
    <property type="match status" value="1"/>
</dbReference>
<evidence type="ECO:0000313" key="8">
    <source>
        <dbReference type="EMBL" id="TCO83487.1"/>
    </source>
</evidence>
<comment type="similarity">
    <text evidence="2">Belongs to the PpiC/parvulin rotamase family.</text>
</comment>
<dbReference type="InterPro" id="IPR023058">
    <property type="entry name" value="PPIase_PpiC_CS"/>
</dbReference>
<protein>
    <recommendedName>
        <fullName evidence="3">peptidylprolyl isomerase</fullName>
        <ecNumber evidence="3">5.2.1.8</ecNumber>
    </recommendedName>
</protein>
<reference evidence="8 9" key="1">
    <citation type="submission" date="2019-03" db="EMBL/GenBank/DDBJ databases">
        <title>Genomic Encyclopedia of Type Strains, Phase IV (KMG-IV): sequencing the most valuable type-strain genomes for metagenomic binning, comparative biology and taxonomic classification.</title>
        <authorList>
            <person name="Goeker M."/>
        </authorList>
    </citation>
    <scope>NUCLEOTIDE SEQUENCE [LARGE SCALE GENOMIC DNA]</scope>
    <source>
        <strain evidence="8 9">DSM 25287</strain>
    </source>
</reference>
<evidence type="ECO:0000256" key="1">
    <source>
        <dbReference type="ARBA" id="ARBA00000971"/>
    </source>
</evidence>
<gene>
    <name evidence="8" type="ORF">EV699_102194</name>
</gene>
<feature type="domain" description="PpiC" evidence="7">
    <location>
        <begin position="165"/>
        <end position="255"/>
    </location>
</feature>
<dbReference type="Gene3D" id="1.10.8.1040">
    <property type="match status" value="1"/>
</dbReference>
<dbReference type="PROSITE" id="PS50198">
    <property type="entry name" value="PPIC_PPIASE_2"/>
    <property type="match status" value="1"/>
</dbReference>
<proteinExistence type="inferred from homology"/>
<dbReference type="SUPFAM" id="SSF54534">
    <property type="entry name" value="FKBP-like"/>
    <property type="match status" value="1"/>
</dbReference>
<dbReference type="InterPro" id="IPR000297">
    <property type="entry name" value="PPIase_PpiC"/>
</dbReference>
<evidence type="ECO:0000256" key="6">
    <source>
        <dbReference type="SAM" id="SignalP"/>
    </source>
</evidence>
<organism evidence="8 9">
    <name type="scientific">Plasticicumulans lactativorans</name>
    <dbReference type="NCBI Taxonomy" id="1133106"/>
    <lineage>
        <taxon>Bacteria</taxon>
        <taxon>Pseudomonadati</taxon>
        <taxon>Pseudomonadota</taxon>
        <taxon>Gammaproteobacteria</taxon>
        <taxon>Candidatus Competibacteraceae</taxon>
        <taxon>Plasticicumulans</taxon>
    </lineage>
</organism>
<name>A0A4R2LFD7_9GAMM</name>
<dbReference type="EC" id="5.2.1.8" evidence="3"/>
<dbReference type="Pfam" id="PF13616">
    <property type="entry name" value="Rotamase_3"/>
    <property type="match status" value="1"/>
</dbReference>
<dbReference type="Gene3D" id="3.10.50.40">
    <property type="match status" value="1"/>
</dbReference>
<keyword evidence="4 5" id="KW-0697">Rotamase</keyword>
<dbReference type="Pfam" id="PF13624">
    <property type="entry name" value="SurA_N_3"/>
    <property type="match status" value="1"/>
</dbReference>
<sequence>MNLAKSRQHPLSLAVLGLCSALAFGGVATAQDAKPAAATPAPAAAAAAPAPLPDPVAVVNGKALSKASFQYYAGQRARQLASMGVDADSAEARKELVDELVMQELLVQEADRAKLDDDAEVQTQLDQLRRNVLATAAVRKYLKEHEPTEAQLKAEYDKATAAMKSKEYKARHILVDSEDKAKNLIAELKKGAKFEDLAKANSTDASKEQGGDLGWFTADTMVEPFAKAVVALDKGKLTETPVKTEFGWHVIQLDDVRDATPPSFDELKPQLTQMLQGKLLNDYLDKLKAGATIELK</sequence>
<dbReference type="PANTHER" id="PTHR47245">
    <property type="entry name" value="PEPTIDYLPROLYL ISOMERASE"/>
    <property type="match status" value="1"/>
</dbReference>
<evidence type="ECO:0000256" key="5">
    <source>
        <dbReference type="PROSITE-ProRule" id="PRU00278"/>
    </source>
</evidence>
<dbReference type="SUPFAM" id="SSF109998">
    <property type="entry name" value="Triger factor/SurA peptide-binding domain-like"/>
    <property type="match status" value="1"/>
</dbReference>
<dbReference type="InterPro" id="IPR050245">
    <property type="entry name" value="PrsA_foldase"/>
</dbReference>
<evidence type="ECO:0000313" key="9">
    <source>
        <dbReference type="Proteomes" id="UP000295765"/>
    </source>
</evidence>
<comment type="catalytic activity">
    <reaction evidence="1">
        <text>[protein]-peptidylproline (omega=180) = [protein]-peptidylproline (omega=0)</text>
        <dbReference type="Rhea" id="RHEA:16237"/>
        <dbReference type="Rhea" id="RHEA-COMP:10747"/>
        <dbReference type="Rhea" id="RHEA-COMP:10748"/>
        <dbReference type="ChEBI" id="CHEBI:83833"/>
        <dbReference type="ChEBI" id="CHEBI:83834"/>
        <dbReference type="EC" id="5.2.1.8"/>
    </reaction>
</comment>
<dbReference type="RefSeq" id="WP_132538463.1">
    <property type="nucleotide sequence ID" value="NZ_SLWY01000002.1"/>
</dbReference>